<reference evidence="1 2" key="1">
    <citation type="journal article" date="2012" name="J. Bacteriol.">
        <title>Genome sequence of benzo(a)pyrene-degrading bacterium Novosphingobium pentaromativorans US6-1.</title>
        <authorList>
            <person name="Luo Y.R."/>
            <person name="Kang S.G."/>
            <person name="Kim S.J."/>
            <person name="Kim M.R."/>
            <person name="Li N."/>
            <person name="Lee J.H."/>
            <person name="Kwon K.K."/>
        </authorList>
    </citation>
    <scope>NUCLEOTIDE SEQUENCE [LARGE SCALE GENOMIC DNA]</scope>
    <source>
        <strain evidence="1 2">US6-1</strain>
    </source>
</reference>
<accession>G6EDI9</accession>
<evidence type="ECO:0000313" key="1">
    <source>
        <dbReference type="EMBL" id="EHJ60616.1"/>
    </source>
</evidence>
<keyword evidence="2" id="KW-1185">Reference proteome</keyword>
<comment type="caution">
    <text evidence="1">The sequence shown here is derived from an EMBL/GenBank/DDBJ whole genome shotgun (WGS) entry which is preliminary data.</text>
</comment>
<gene>
    <name evidence="1" type="ORF">NSU_2409</name>
</gene>
<protein>
    <submittedName>
        <fullName evidence="1">Uncharacterized protein</fullName>
    </submittedName>
</protein>
<evidence type="ECO:0000313" key="2">
    <source>
        <dbReference type="Proteomes" id="UP000004030"/>
    </source>
</evidence>
<proteinExistence type="predicted"/>
<dbReference type="EMBL" id="AGFM01000036">
    <property type="protein sequence ID" value="EHJ60616.1"/>
    <property type="molecule type" value="Genomic_DNA"/>
</dbReference>
<organism evidence="1 2">
    <name type="scientific">Novosphingobium pentaromativorans US6-1</name>
    <dbReference type="NCBI Taxonomy" id="1088721"/>
    <lineage>
        <taxon>Bacteria</taxon>
        <taxon>Pseudomonadati</taxon>
        <taxon>Pseudomonadota</taxon>
        <taxon>Alphaproteobacteria</taxon>
        <taxon>Sphingomonadales</taxon>
        <taxon>Sphingomonadaceae</taxon>
        <taxon>Novosphingobium</taxon>
    </lineage>
</organism>
<name>G6EDI9_9SPHN</name>
<dbReference type="Proteomes" id="UP000004030">
    <property type="component" value="Unassembled WGS sequence"/>
</dbReference>
<sequence length="37" mass="4127">MTLNLSGIGFAILFMCRQFWMTATKKGTSMIDAELKA</sequence>
<dbReference type="AlphaFoldDB" id="G6EDI9"/>